<evidence type="ECO:0000313" key="1">
    <source>
        <dbReference type="EMBL" id="RBQ24513.1"/>
    </source>
</evidence>
<sequence length="45" mass="5664">MEKTRKIMDYINISSQEIELYENRELTRMDIINVKERYKQERINK</sequence>
<dbReference type="AlphaFoldDB" id="A0A366MFB3"/>
<dbReference type="Proteomes" id="UP000253099">
    <property type="component" value="Unassembled WGS sequence"/>
</dbReference>
<reference evidence="1 2" key="1">
    <citation type="submission" date="2018-06" db="EMBL/GenBank/DDBJ databases">
        <title>Genomic insight into two independent archaeal endosymbiosis events.</title>
        <authorList>
            <person name="Lind A.E."/>
            <person name="Lewis W.H."/>
            <person name="Spang A."/>
            <person name="Guy L."/>
            <person name="Embley M.T."/>
            <person name="Ettema T.J.G."/>
        </authorList>
    </citation>
    <scope>NUCLEOTIDE SEQUENCE [LARGE SCALE GENOMIC DNA]</scope>
    <source>
        <strain evidence="1">NOE</strain>
    </source>
</reference>
<name>A0A366MFB3_9EURY</name>
<comment type="caution">
    <text evidence="1">The sequence shown here is derived from an EMBL/GenBank/DDBJ whole genome shotgun (WGS) entry which is preliminary data.</text>
</comment>
<gene>
    <name evidence="1" type="ORF">ALNOE001_01750</name>
</gene>
<accession>A0A366MFB3</accession>
<keyword evidence="2" id="KW-1185">Reference proteome</keyword>
<dbReference type="EMBL" id="NIZT01000003">
    <property type="protein sequence ID" value="RBQ24513.1"/>
    <property type="molecule type" value="Genomic_DNA"/>
</dbReference>
<protein>
    <submittedName>
        <fullName evidence="1">Uncharacterized protein</fullName>
    </submittedName>
</protein>
<organism evidence="1 2">
    <name type="scientific">Candidatus Methanobinarius endosymbioticus</name>
    <dbReference type="NCBI Taxonomy" id="2006182"/>
    <lineage>
        <taxon>Archaea</taxon>
        <taxon>Methanobacteriati</taxon>
        <taxon>Methanobacteriota</taxon>
        <taxon>Methanomada group</taxon>
        <taxon>Methanobacteria</taxon>
        <taxon>Methanobacteriales</taxon>
        <taxon>Methanobacteriaceae</taxon>
        <taxon>Candidatus Methanobinarius</taxon>
    </lineage>
</organism>
<proteinExistence type="predicted"/>
<evidence type="ECO:0000313" key="2">
    <source>
        <dbReference type="Proteomes" id="UP000253099"/>
    </source>
</evidence>